<dbReference type="VEuPathDB" id="CryptoDB:Vbra_15282"/>
<evidence type="ECO:0000313" key="2">
    <source>
        <dbReference type="EMBL" id="CEM11935.1"/>
    </source>
</evidence>
<dbReference type="Proteomes" id="UP000041254">
    <property type="component" value="Unassembled WGS sequence"/>
</dbReference>
<sequence>MRWISDALRLQEGNRTDRPGSPPPTSDNDQAPCPEPLLLEATEQLKTGDNWQSSLRVWDDDISPFVIVALDAGEKGTVQLYVRDQTGPDWPPGGFLFENILPADAPSDHTAGTYESVVVVLTANIKDAIDFQVECVDGPCEFKLIAFEHTGNCVPRAVDGEVLGVNKTIDLETLPLFPPPPAPPGGRLPRPCPGHPSGPLNGSLGEGGFNRLDNIAGLFPASGPFPARYFIVALDSLITGNSDLEVFEIDSDGSTGLITATEVVSDDTIDRYEDVVVVDASAFNRTFSAAVKCITGPCEWQLITFYHTGNCTPTLPHGVIVPGVNTQIAFDQPFLSPIYIFPPS</sequence>
<keyword evidence="3" id="KW-1185">Reference proteome</keyword>
<reference evidence="2 3" key="1">
    <citation type="submission" date="2014-11" db="EMBL/GenBank/DDBJ databases">
        <authorList>
            <person name="Zhu J."/>
            <person name="Qi W."/>
            <person name="Song R."/>
        </authorList>
    </citation>
    <scope>NUCLEOTIDE SEQUENCE [LARGE SCALE GENOMIC DNA]</scope>
</reference>
<dbReference type="PhylomeDB" id="A0A0G4FGH4"/>
<gene>
    <name evidence="2" type="ORF">Vbra_15282</name>
</gene>
<name>A0A0G4FGH4_VITBC</name>
<feature type="region of interest" description="Disordered" evidence="1">
    <location>
        <begin position="1"/>
        <end position="34"/>
    </location>
</feature>
<proteinExistence type="predicted"/>
<organism evidence="2 3">
    <name type="scientific">Vitrella brassicaformis (strain CCMP3155)</name>
    <dbReference type="NCBI Taxonomy" id="1169540"/>
    <lineage>
        <taxon>Eukaryota</taxon>
        <taxon>Sar</taxon>
        <taxon>Alveolata</taxon>
        <taxon>Colpodellida</taxon>
        <taxon>Vitrellaceae</taxon>
        <taxon>Vitrella</taxon>
    </lineage>
</organism>
<accession>A0A0G4FGH4</accession>
<protein>
    <submittedName>
        <fullName evidence="2">Uncharacterized protein</fullName>
    </submittedName>
</protein>
<dbReference type="InParanoid" id="A0A0G4FGH4"/>
<dbReference type="EMBL" id="CDMY01000429">
    <property type="protein sequence ID" value="CEM11935.1"/>
    <property type="molecule type" value="Genomic_DNA"/>
</dbReference>
<dbReference type="AlphaFoldDB" id="A0A0G4FGH4"/>
<evidence type="ECO:0000256" key="1">
    <source>
        <dbReference type="SAM" id="MobiDB-lite"/>
    </source>
</evidence>
<evidence type="ECO:0000313" key="3">
    <source>
        <dbReference type="Proteomes" id="UP000041254"/>
    </source>
</evidence>